<evidence type="ECO:0000313" key="3">
    <source>
        <dbReference type="Proteomes" id="UP000323621"/>
    </source>
</evidence>
<dbReference type="EMBL" id="VSKN01000020">
    <property type="protein sequence ID" value="TYC09719.1"/>
    <property type="molecule type" value="Genomic_DNA"/>
</dbReference>
<gene>
    <name evidence="2" type="ORF">ES677_12420</name>
</gene>
<dbReference type="InterPro" id="IPR032331">
    <property type="entry name" value="DUF4856"/>
</dbReference>
<organism evidence="2 3">
    <name type="scientific">Bizionia gelidisalsuginis</name>
    <dbReference type="NCBI Taxonomy" id="291188"/>
    <lineage>
        <taxon>Bacteria</taxon>
        <taxon>Pseudomonadati</taxon>
        <taxon>Bacteroidota</taxon>
        <taxon>Flavobacteriia</taxon>
        <taxon>Flavobacteriales</taxon>
        <taxon>Flavobacteriaceae</taxon>
        <taxon>Bizionia</taxon>
    </lineage>
</organism>
<protein>
    <submittedName>
        <fullName evidence="2">DUF4856 domain-containing protein</fullName>
    </submittedName>
</protein>
<keyword evidence="3" id="KW-1185">Reference proteome</keyword>
<keyword evidence="1" id="KW-0732">Signal</keyword>
<dbReference type="Proteomes" id="UP000323621">
    <property type="component" value="Unassembled WGS sequence"/>
</dbReference>
<name>A0ABY3M858_9FLAO</name>
<sequence>MKRVVLGVTIVTAALAFTACNSDNDNVLSVSQEPGVVQPTSYEFLRNGESTVSFGGQTTRIAMTTELVSALKINTTTETELNNMFAHVEGNADFSEADLNASGKSIRSKVAASRDYFSANTTGANAIKAEFDTWITEQATIVFPNWSVEATSGTAGFKQEAGGGSIRYVNGKGLELNQAVAKGLIGGLMTDQILNNYLSDAVLDEGANRANNTNKVVESGKMYTTMEHKWDEAFGYLYGAEANPAFPTLDGDSFLNNYLGKVNEDGDFAGIANTVFKAFALGRAAIIANDYDLRDEQITILRENISKVTAVRAVHYLQGGKNALATGDMAKTFHQLSEGFGFIYSLQFTREPNADTPYVFATEVNDFTAQLMEGNGFWEVTPATLNAMSETIATRFGFTVQAAL</sequence>
<evidence type="ECO:0000313" key="2">
    <source>
        <dbReference type="EMBL" id="TYC09719.1"/>
    </source>
</evidence>
<comment type="caution">
    <text evidence="2">The sequence shown here is derived from an EMBL/GenBank/DDBJ whole genome shotgun (WGS) entry which is preliminary data.</text>
</comment>
<feature type="signal peptide" evidence="1">
    <location>
        <begin position="1"/>
        <end position="21"/>
    </location>
</feature>
<proteinExistence type="predicted"/>
<feature type="chain" id="PRO_5045267304" evidence="1">
    <location>
        <begin position="22"/>
        <end position="404"/>
    </location>
</feature>
<dbReference type="Pfam" id="PF16148">
    <property type="entry name" value="DUF4856"/>
    <property type="match status" value="1"/>
</dbReference>
<dbReference type="PROSITE" id="PS51257">
    <property type="entry name" value="PROKAR_LIPOPROTEIN"/>
    <property type="match status" value="1"/>
</dbReference>
<evidence type="ECO:0000256" key="1">
    <source>
        <dbReference type="SAM" id="SignalP"/>
    </source>
</evidence>
<reference evidence="2 3" key="1">
    <citation type="submission" date="2019-08" db="EMBL/GenBank/DDBJ databases">
        <title>Genomes of Antarctic Bizionia species.</title>
        <authorList>
            <person name="Bowman J.P."/>
        </authorList>
    </citation>
    <scope>NUCLEOTIDE SEQUENCE [LARGE SCALE GENOMIC DNA]</scope>
    <source>
        <strain evidence="2 3">IC164</strain>
    </source>
</reference>
<accession>A0ABY3M858</accession>
<dbReference type="RefSeq" id="WP_148381416.1">
    <property type="nucleotide sequence ID" value="NZ_VSKN01000020.1"/>
</dbReference>